<dbReference type="AlphaFoldDB" id="A0AB34FWY6"/>
<dbReference type="EMBL" id="JAQHRD010000003">
    <property type="protein sequence ID" value="KAJ6443510.1"/>
    <property type="molecule type" value="Genomic_DNA"/>
</dbReference>
<keyword evidence="1" id="KW-0285">Flavoprotein</keyword>
<dbReference type="CDD" id="cd04730">
    <property type="entry name" value="NPD_like"/>
    <property type="match status" value="1"/>
</dbReference>
<dbReference type="Pfam" id="PF03060">
    <property type="entry name" value="NMO"/>
    <property type="match status" value="1"/>
</dbReference>
<gene>
    <name evidence="4" type="primary">ncd2</name>
    <name evidence="4" type="ORF">O9K51_04689</name>
</gene>
<keyword evidence="4" id="KW-0223">Dioxygenase</keyword>
<reference evidence="4" key="1">
    <citation type="submission" date="2023-01" db="EMBL/GenBank/DDBJ databases">
        <title>The growth and conidiation of Purpureocillium lavendulum are regulated by nitrogen source and histone H3K14 acetylation.</title>
        <authorList>
            <person name="Tang P."/>
            <person name="Han J."/>
            <person name="Zhang C."/>
            <person name="Tang P."/>
            <person name="Qi F."/>
            <person name="Zhang K."/>
            <person name="Liang L."/>
        </authorList>
    </citation>
    <scope>NUCLEOTIDE SEQUENCE</scope>
    <source>
        <strain evidence="4">YMF1.00683</strain>
    </source>
</reference>
<sequence length="370" mass="38373">MPSTGTPPGELRRALARAYPWAKAPFIVGAPMRVLSGPRLAVAVSQAGGLGFIGPTLKSGDLVSDLEEAAALIRSSSRLASASTTLHVGDHGPRATLPVGVGFQTWNSDVAASLAALEKHQPCAVWLFAPRRGQSELDEWVAAVRRASPSTKIWIQVGTLREATDAVGSPSPPDVLVIQGAEAGGHGRAADGMGTMALFPEVSDATRASGIPLVAAGGIVDGRGVAAALSLGAAGVAMGTRMLASAEARISRGYQDEVVRAADGASSTVRTQLYNHLRGTFGWPEQFSPRGVINRSWIEHQEGVPFDELKKRHDRAAAEAGDAAWGPEGRLATYAGAAVGLVRSVDDAATIVDGVRREAKDIVTSLTGDL</sequence>
<accession>A0AB34FWY6</accession>
<dbReference type="Gene3D" id="3.20.20.70">
    <property type="entry name" value="Aldolase class I"/>
    <property type="match status" value="1"/>
</dbReference>
<protein>
    <submittedName>
        <fullName evidence="4">2-nitropropane dioxygenase</fullName>
    </submittedName>
</protein>
<dbReference type="SUPFAM" id="SSF51412">
    <property type="entry name" value="Inosine monophosphate dehydrogenase (IMPDH)"/>
    <property type="match status" value="1"/>
</dbReference>
<dbReference type="InterPro" id="IPR013785">
    <property type="entry name" value="Aldolase_TIM"/>
</dbReference>
<keyword evidence="2" id="KW-0288">FMN</keyword>
<dbReference type="InterPro" id="IPR004136">
    <property type="entry name" value="NMO"/>
</dbReference>
<evidence type="ECO:0000256" key="2">
    <source>
        <dbReference type="ARBA" id="ARBA00022643"/>
    </source>
</evidence>
<dbReference type="Proteomes" id="UP001163105">
    <property type="component" value="Unassembled WGS sequence"/>
</dbReference>
<evidence type="ECO:0000256" key="1">
    <source>
        <dbReference type="ARBA" id="ARBA00022630"/>
    </source>
</evidence>
<organism evidence="4 5">
    <name type="scientific">Purpureocillium lavendulum</name>
    <dbReference type="NCBI Taxonomy" id="1247861"/>
    <lineage>
        <taxon>Eukaryota</taxon>
        <taxon>Fungi</taxon>
        <taxon>Dikarya</taxon>
        <taxon>Ascomycota</taxon>
        <taxon>Pezizomycotina</taxon>
        <taxon>Sordariomycetes</taxon>
        <taxon>Hypocreomycetidae</taxon>
        <taxon>Hypocreales</taxon>
        <taxon>Ophiocordycipitaceae</taxon>
        <taxon>Purpureocillium</taxon>
    </lineage>
</organism>
<dbReference type="GO" id="GO:0018580">
    <property type="term" value="F:nitronate monooxygenase activity"/>
    <property type="evidence" value="ECO:0007669"/>
    <property type="project" value="InterPro"/>
</dbReference>
<name>A0AB34FWY6_9HYPO</name>
<evidence type="ECO:0000313" key="4">
    <source>
        <dbReference type="EMBL" id="KAJ6443510.1"/>
    </source>
</evidence>
<keyword evidence="3" id="KW-0560">Oxidoreductase</keyword>
<dbReference type="GO" id="GO:0051213">
    <property type="term" value="F:dioxygenase activity"/>
    <property type="evidence" value="ECO:0007669"/>
    <property type="project" value="UniProtKB-KW"/>
</dbReference>
<evidence type="ECO:0000256" key="3">
    <source>
        <dbReference type="ARBA" id="ARBA00023002"/>
    </source>
</evidence>
<proteinExistence type="predicted"/>
<evidence type="ECO:0000313" key="5">
    <source>
        <dbReference type="Proteomes" id="UP001163105"/>
    </source>
</evidence>
<keyword evidence="5" id="KW-1185">Reference proteome</keyword>
<dbReference type="PANTHER" id="PTHR32332:SF34">
    <property type="entry name" value="2-NITROPROPANE DIOXYGENASE FAMILY, PUTATIVE-RELATED"/>
    <property type="match status" value="1"/>
</dbReference>
<dbReference type="PANTHER" id="PTHR32332">
    <property type="entry name" value="2-NITROPROPANE DIOXYGENASE"/>
    <property type="match status" value="1"/>
</dbReference>
<comment type="caution">
    <text evidence="4">The sequence shown here is derived from an EMBL/GenBank/DDBJ whole genome shotgun (WGS) entry which is preliminary data.</text>
</comment>